<reference evidence="1 2" key="1">
    <citation type="journal article" date="2010" name="Science">
        <title>Genomic comparison of the ants Camponotus floridanus and Harpegnathos saltator.</title>
        <authorList>
            <person name="Bonasio R."/>
            <person name="Zhang G."/>
            <person name="Ye C."/>
            <person name="Mutti N.S."/>
            <person name="Fang X."/>
            <person name="Qin N."/>
            <person name="Donahue G."/>
            <person name="Yang P."/>
            <person name="Li Q."/>
            <person name="Li C."/>
            <person name="Zhang P."/>
            <person name="Huang Z."/>
            <person name="Berger S.L."/>
            <person name="Reinberg D."/>
            <person name="Wang J."/>
            <person name="Liebig J."/>
        </authorList>
    </citation>
    <scope>NUCLEOTIDE SEQUENCE [LARGE SCALE GENOMIC DNA]</scope>
    <source>
        <strain evidence="1 2">R22 G/1</strain>
    </source>
</reference>
<dbReference type="Proteomes" id="UP000008237">
    <property type="component" value="Unassembled WGS sequence"/>
</dbReference>
<feature type="non-terminal residue" evidence="1">
    <location>
        <position position="79"/>
    </location>
</feature>
<sequence>FLHDNTRSHDIAVKQILMELEWDVLPYPYSLDLAPSDYHLFRSMQHALEDTHFHNYREVENWVAELIGSKDRPFFRRGI</sequence>
<dbReference type="AlphaFoldDB" id="E2B5P8"/>
<keyword evidence="1" id="KW-0489">Methyltransferase</keyword>
<dbReference type="GO" id="GO:0008168">
    <property type="term" value="F:methyltransferase activity"/>
    <property type="evidence" value="ECO:0007669"/>
    <property type="project" value="UniProtKB-KW"/>
</dbReference>
<dbReference type="GO" id="GO:0032259">
    <property type="term" value="P:methylation"/>
    <property type="evidence" value="ECO:0007669"/>
    <property type="project" value="UniProtKB-KW"/>
</dbReference>
<evidence type="ECO:0000313" key="2">
    <source>
        <dbReference type="Proteomes" id="UP000008237"/>
    </source>
</evidence>
<dbReference type="PANTHER" id="PTHR46060:SF1">
    <property type="entry name" value="MARINER MOS1 TRANSPOSASE-LIKE PROTEIN"/>
    <property type="match status" value="1"/>
</dbReference>
<keyword evidence="1" id="KW-0808">Transferase</keyword>
<dbReference type="InterPro" id="IPR036397">
    <property type="entry name" value="RNaseH_sf"/>
</dbReference>
<name>E2B5P8_HARSA</name>
<protein>
    <submittedName>
        <fullName evidence="1">Histone-lysine N-methyltransferase SETMAR</fullName>
    </submittedName>
</protein>
<proteinExistence type="predicted"/>
<accession>E2B5P8</accession>
<dbReference type="Gene3D" id="3.30.420.10">
    <property type="entry name" value="Ribonuclease H-like superfamily/Ribonuclease H"/>
    <property type="match status" value="1"/>
</dbReference>
<keyword evidence="2" id="KW-1185">Reference proteome</keyword>
<gene>
    <name evidence="1" type="ORF">EAI_05386</name>
</gene>
<dbReference type="InParanoid" id="E2B5P8"/>
<dbReference type="GO" id="GO:0003676">
    <property type="term" value="F:nucleic acid binding"/>
    <property type="evidence" value="ECO:0007669"/>
    <property type="project" value="InterPro"/>
</dbReference>
<dbReference type="EMBL" id="GL445871">
    <property type="protein sequence ID" value="EFN88980.1"/>
    <property type="molecule type" value="Genomic_DNA"/>
</dbReference>
<dbReference type="PANTHER" id="PTHR46060">
    <property type="entry name" value="MARINER MOS1 TRANSPOSASE-LIKE PROTEIN"/>
    <property type="match status" value="1"/>
</dbReference>
<evidence type="ECO:0000313" key="1">
    <source>
        <dbReference type="EMBL" id="EFN88980.1"/>
    </source>
</evidence>
<dbReference type="InterPro" id="IPR052709">
    <property type="entry name" value="Transposase-MT_Hybrid"/>
</dbReference>
<organism evidence="2">
    <name type="scientific">Harpegnathos saltator</name>
    <name type="common">Jerdon's jumping ant</name>
    <dbReference type="NCBI Taxonomy" id="610380"/>
    <lineage>
        <taxon>Eukaryota</taxon>
        <taxon>Metazoa</taxon>
        <taxon>Ecdysozoa</taxon>
        <taxon>Arthropoda</taxon>
        <taxon>Hexapoda</taxon>
        <taxon>Insecta</taxon>
        <taxon>Pterygota</taxon>
        <taxon>Neoptera</taxon>
        <taxon>Endopterygota</taxon>
        <taxon>Hymenoptera</taxon>
        <taxon>Apocrita</taxon>
        <taxon>Aculeata</taxon>
        <taxon>Formicoidea</taxon>
        <taxon>Formicidae</taxon>
        <taxon>Ponerinae</taxon>
        <taxon>Ponerini</taxon>
        <taxon>Harpegnathos</taxon>
    </lineage>
</organism>
<feature type="non-terminal residue" evidence="1">
    <location>
        <position position="1"/>
    </location>
</feature>
<dbReference type="STRING" id="610380.E2B5P8"/>